<dbReference type="EMBL" id="JANIEX010000189">
    <property type="protein sequence ID" value="KAJ3571369.1"/>
    <property type="molecule type" value="Genomic_DNA"/>
</dbReference>
<gene>
    <name evidence="1" type="ORF">NP233_g3796</name>
</gene>
<evidence type="ECO:0000313" key="2">
    <source>
        <dbReference type="Proteomes" id="UP001213000"/>
    </source>
</evidence>
<accession>A0AAD5VVW8</accession>
<sequence length="159" mass="17728">MPAHFSKLSRALKIRGQGFHTCSSLPKEVMISFHLHKSLRPSSLDSQLIARISNGVEHCWPQVAKKFADAESTVALGLINLPHKSPAFPDVHSTSKWIHDNKKVVGTLHMPGKNGEAGETWASIGNRWKKPNVCREFIPFTTITIQVPDNEELPTDEKD</sequence>
<evidence type="ECO:0000313" key="1">
    <source>
        <dbReference type="EMBL" id="KAJ3571369.1"/>
    </source>
</evidence>
<dbReference type="AlphaFoldDB" id="A0AAD5VVW8"/>
<dbReference type="Proteomes" id="UP001213000">
    <property type="component" value="Unassembled WGS sequence"/>
</dbReference>
<proteinExistence type="predicted"/>
<keyword evidence="2" id="KW-1185">Reference proteome</keyword>
<name>A0AAD5VVW8_9AGAR</name>
<reference evidence="1" key="1">
    <citation type="submission" date="2022-07" db="EMBL/GenBank/DDBJ databases">
        <title>Genome Sequence of Leucocoprinus birnbaumii.</title>
        <authorList>
            <person name="Buettner E."/>
        </authorList>
    </citation>
    <scope>NUCLEOTIDE SEQUENCE</scope>
    <source>
        <strain evidence="1">VT141</strain>
    </source>
</reference>
<protein>
    <submittedName>
        <fullName evidence="1">Uncharacterized protein</fullName>
    </submittedName>
</protein>
<organism evidence="1 2">
    <name type="scientific">Leucocoprinus birnbaumii</name>
    <dbReference type="NCBI Taxonomy" id="56174"/>
    <lineage>
        <taxon>Eukaryota</taxon>
        <taxon>Fungi</taxon>
        <taxon>Dikarya</taxon>
        <taxon>Basidiomycota</taxon>
        <taxon>Agaricomycotina</taxon>
        <taxon>Agaricomycetes</taxon>
        <taxon>Agaricomycetidae</taxon>
        <taxon>Agaricales</taxon>
        <taxon>Agaricineae</taxon>
        <taxon>Agaricaceae</taxon>
        <taxon>Leucocoprinus</taxon>
    </lineage>
</organism>
<comment type="caution">
    <text evidence="1">The sequence shown here is derived from an EMBL/GenBank/DDBJ whole genome shotgun (WGS) entry which is preliminary data.</text>
</comment>